<dbReference type="InterPro" id="IPR004161">
    <property type="entry name" value="EFTu-like_2"/>
</dbReference>
<dbReference type="PANTHER" id="PTHR43721">
    <property type="entry name" value="ELONGATION FACTOR TU-RELATED"/>
    <property type="match status" value="1"/>
</dbReference>
<evidence type="ECO:0000313" key="8">
    <source>
        <dbReference type="EMBL" id="CBH74246.1"/>
    </source>
</evidence>
<protein>
    <recommendedName>
        <fullName evidence="2">Selenocysteine-specific elongation factor</fullName>
    </recommendedName>
    <alternativeName>
        <fullName evidence="6">SelB translation factor</fullName>
    </alternativeName>
</protein>
<dbReference type="SUPFAM" id="SSF46785">
    <property type="entry name" value="Winged helix' DNA-binding domain"/>
    <property type="match status" value="1"/>
</dbReference>
<evidence type="ECO:0000256" key="3">
    <source>
        <dbReference type="ARBA" id="ARBA00022490"/>
    </source>
</evidence>
<gene>
    <name evidence="8" type="primary">selB</name>
    <name evidence="8" type="ORF">CARN1_2133</name>
</gene>
<dbReference type="GO" id="GO:0003723">
    <property type="term" value="F:RNA binding"/>
    <property type="evidence" value="ECO:0007669"/>
    <property type="project" value="InterPro"/>
</dbReference>
<dbReference type="InterPro" id="IPR004535">
    <property type="entry name" value="Transl_elong_SelB"/>
</dbReference>
<dbReference type="GO" id="GO:0001514">
    <property type="term" value="P:selenocysteine incorporation"/>
    <property type="evidence" value="ECO:0007669"/>
    <property type="project" value="InterPro"/>
</dbReference>
<reference evidence="8" key="1">
    <citation type="submission" date="2009-10" db="EMBL/GenBank/DDBJ databases">
        <title>Diversity of trophic interactions inside an arsenic-rich microbial ecosystem.</title>
        <authorList>
            <person name="Bertin P.N."/>
            <person name="Heinrich-Salmeron A."/>
            <person name="Pelletier E."/>
            <person name="Goulhen-Chollet F."/>
            <person name="Arsene-Ploetze F."/>
            <person name="Gallien S."/>
            <person name="Calteau A."/>
            <person name="Vallenet D."/>
            <person name="Casiot C."/>
            <person name="Chane-Woon-Ming B."/>
            <person name="Giloteaux L."/>
            <person name="Barakat M."/>
            <person name="Bonnefoy V."/>
            <person name="Bruneel O."/>
            <person name="Chandler M."/>
            <person name="Cleiss J."/>
            <person name="Duran R."/>
            <person name="Elbaz-Poulichet F."/>
            <person name="Fonknechten N."/>
            <person name="Lauga B."/>
            <person name="Mornico D."/>
            <person name="Ortet P."/>
            <person name="Schaeffer C."/>
            <person name="Siguier P."/>
            <person name="Alexander Thil Smith A."/>
            <person name="Van Dorsselaer A."/>
            <person name="Weissenbach J."/>
            <person name="Medigue C."/>
            <person name="Le Paslier D."/>
        </authorList>
    </citation>
    <scope>NUCLEOTIDE SEQUENCE</scope>
</reference>
<dbReference type="PROSITE" id="PS51722">
    <property type="entry name" value="G_TR_2"/>
    <property type="match status" value="1"/>
</dbReference>
<comment type="function">
    <text evidence="5">Translation factor necessary for the incorporation of selenocysteine into proteins. It probably replaces EF-Tu for the insertion of selenocysteine directed by the UGA codon. SelB binds GTP and GDP.</text>
</comment>
<feature type="domain" description="Tr-type G" evidence="7">
    <location>
        <begin position="1"/>
        <end position="171"/>
    </location>
</feature>
<comment type="caution">
    <text evidence="8">The sequence shown here is derived from an EMBL/GenBank/DDBJ whole genome shotgun (WGS) entry which is preliminary data.</text>
</comment>
<evidence type="ECO:0000259" key="7">
    <source>
        <dbReference type="PROSITE" id="PS51722"/>
    </source>
</evidence>
<keyword evidence="4" id="KW-0648">Protein biosynthesis</keyword>
<dbReference type="InterPro" id="IPR036388">
    <property type="entry name" value="WH-like_DNA-bd_sf"/>
</dbReference>
<proteinExistence type="predicted"/>
<sequence length="621" mass="66465">MHIIGTAGHVDHGKSTLVERLTGSNPDRWAQERERGMTLDLGFARFEEGAFVAGIVDVPGHERFLHNMLAGASGMEVLLLVVAATEGVMPQTREHLAILRFLNVRSVVVAITKCDLLSGAEREGALARIRSDLAGTIAAEAPMQALSSTSGEGIPELRALLVARLAALEPRNSEAPLYLPIDRAFTLPGHGTIATGTLMQGSVRVGESVTLQPEGIRSRVRSLHVFGTSVERAGAGARVALNLPGVAREKIARGSVLSGPELLPGRSFVVRFTPLAEALPLLRRRTPVRASIGAAEILGTLLFDRVPESESAVEARLLLREPTTAFGGVRFVLRRLSPKTVLGGGEIAGIEAAAGAGEAPHVAALRAALAEAGLAGLAREELAAKLNVRAESIEEIVDSAIALGELRTIAKPEAFVGAAISDALLERIVTQLARRHEEAPWAMGRTLQALAKELSFDETLLYRYLDAFVSEGRLAARSGFYALPGHEARASDEQDRFFATFLQRDDTAPFAPTPAAELESALRSSRIAGIADAYAALLARGALVRVGEDLYGASQIAAVRARVEHFLREHRAMTVADFRTLIGSSRKFAVPLLEWFDARGITLRTGDLRVLRASERNPSAR</sequence>
<evidence type="ECO:0000256" key="4">
    <source>
        <dbReference type="ARBA" id="ARBA00022917"/>
    </source>
</evidence>
<dbReference type="SUPFAM" id="SSF50447">
    <property type="entry name" value="Translation proteins"/>
    <property type="match status" value="1"/>
</dbReference>
<dbReference type="NCBIfam" id="TIGR00475">
    <property type="entry name" value="selB"/>
    <property type="match status" value="1"/>
</dbReference>
<dbReference type="SUPFAM" id="SSF52540">
    <property type="entry name" value="P-loop containing nucleoside triphosphate hydrolases"/>
    <property type="match status" value="1"/>
</dbReference>
<dbReference type="CDD" id="cd04171">
    <property type="entry name" value="SelB"/>
    <property type="match status" value="1"/>
</dbReference>
<name>E6PCR2_9ZZZZ</name>
<dbReference type="EMBL" id="CABL01000001">
    <property type="protein sequence ID" value="CBH74246.1"/>
    <property type="molecule type" value="Genomic_DNA"/>
</dbReference>
<dbReference type="Pfam" id="PF09107">
    <property type="entry name" value="WHD_3rd_SelB"/>
    <property type="match status" value="1"/>
</dbReference>
<dbReference type="InterPro" id="IPR036390">
    <property type="entry name" value="WH_DNA-bd_sf"/>
</dbReference>
<dbReference type="InterPro" id="IPR015191">
    <property type="entry name" value="SelB_WHD4"/>
</dbReference>
<organism evidence="8">
    <name type="scientific">mine drainage metagenome</name>
    <dbReference type="NCBI Taxonomy" id="410659"/>
    <lineage>
        <taxon>unclassified sequences</taxon>
        <taxon>metagenomes</taxon>
        <taxon>ecological metagenomes</taxon>
    </lineage>
</organism>
<comment type="subcellular location">
    <subcellularLocation>
        <location evidence="1">Cytoplasm</location>
    </subcellularLocation>
</comment>
<dbReference type="NCBIfam" id="TIGR00231">
    <property type="entry name" value="small_GTP"/>
    <property type="match status" value="1"/>
</dbReference>
<dbReference type="Gene3D" id="1.10.10.10">
    <property type="entry name" value="Winged helix-like DNA-binding domain superfamily/Winged helix DNA-binding domain"/>
    <property type="match status" value="1"/>
</dbReference>
<dbReference type="GO" id="GO:0003924">
    <property type="term" value="F:GTPase activity"/>
    <property type="evidence" value="ECO:0007669"/>
    <property type="project" value="InterPro"/>
</dbReference>
<evidence type="ECO:0000256" key="6">
    <source>
        <dbReference type="ARBA" id="ARBA00031615"/>
    </source>
</evidence>
<dbReference type="InterPro" id="IPR050055">
    <property type="entry name" value="EF-Tu_GTPase"/>
</dbReference>
<dbReference type="PANTHER" id="PTHR43721:SF22">
    <property type="entry name" value="ELONGATION FACTOR TU, MITOCHONDRIAL"/>
    <property type="match status" value="1"/>
</dbReference>
<dbReference type="Pfam" id="PF00009">
    <property type="entry name" value="GTP_EFTU"/>
    <property type="match status" value="1"/>
</dbReference>
<evidence type="ECO:0000256" key="5">
    <source>
        <dbReference type="ARBA" id="ARBA00025526"/>
    </source>
</evidence>
<keyword evidence="3" id="KW-0963">Cytoplasm</keyword>
<dbReference type="GO" id="GO:0003746">
    <property type="term" value="F:translation elongation factor activity"/>
    <property type="evidence" value="ECO:0007669"/>
    <property type="project" value="InterPro"/>
</dbReference>
<dbReference type="GO" id="GO:0005525">
    <property type="term" value="F:GTP binding"/>
    <property type="evidence" value="ECO:0007669"/>
    <property type="project" value="InterPro"/>
</dbReference>
<dbReference type="Gene3D" id="1.10.10.2770">
    <property type="match status" value="1"/>
</dbReference>
<evidence type="ECO:0000256" key="2">
    <source>
        <dbReference type="ARBA" id="ARBA00015953"/>
    </source>
</evidence>
<accession>E6PCR2</accession>
<dbReference type="Gene3D" id="2.40.30.10">
    <property type="entry name" value="Translation factors"/>
    <property type="match status" value="1"/>
</dbReference>
<dbReference type="AlphaFoldDB" id="E6PCR2"/>
<dbReference type="CDD" id="cd03696">
    <property type="entry name" value="SelB_II"/>
    <property type="match status" value="1"/>
</dbReference>
<dbReference type="Pfam" id="PF03144">
    <property type="entry name" value="GTP_EFTU_D2"/>
    <property type="match status" value="1"/>
</dbReference>
<dbReference type="GO" id="GO:0005829">
    <property type="term" value="C:cytosol"/>
    <property type="evidence" value="ECO:0007669"/>
    <property type="project" value="TreeGrafter"/>
</dbReference>
<dbReference type="Gene3D" id="3.40.50.300">
    <property type="entry name" value="P-loop containing nucleotide triphosphate hydrolases"/>
    <property type="match status" value="1"/>
</dbReference>
<dbReference type="InterPro" id="IPR000795">
    <property type="entry name" value="T_Tr_GTP-bd_dom"/>
</dbReference>
<dbReference type="InterPro" id="IPR009000">
    <property type="entry name" value="Transl_B-barrel_sf"/>
</dbReference>
<dbReference type="InterPro" id="IPR027417">
    <property type="entry name" value="P-loop_NTPase"/>
</dbReference>
<evidence type="ECO:0000256" key="1">
    <source>
        <dbReference type="ARBA" id="ARBA00004496"/>
    </source>
</evidence>
<dbReference type="InterPro" id="IPR005225">
    <property type="entry name" value="Small_GTP-bd"/>
</dbReference>